<feature type="compositionally biased region" description="Polar residues" evidence="1">
    <location>
        <begin position="75"/>
        <end position="85"/>
    </location>
</feature>
<sequence>MCLAGHLEGGYPRIPAKAGGYPPGDADAGADAAFPGKSSRISASTRISRCNTTISTQKDAKTNETSAAPHAPQPQAESPATTTCYHKSKSHGICNALAYRALDKVVFAPNQTLDKFSSLIFANYKTWNVHIRKPQNVTL</sequence>
<evidence type="ECO:0000256" key="1">
    <source>
        <dbReference type="SAM" id="MobiDB-lite"/>
    </source>
</evidence>
<reference evidence="2 3" key="1">
    <citation type="submission" date="2019-05" db="EMBL/GenBank/DDBJ databases">
        <title>Emergence of the Ug99 lineage of the wheat stem rust pathogen through somatic hybridization.</title>
        <authorList>
            <person name="Li F."/>
            <person name="Upadhyaya N.M."/>
            <person name="Sperschneider J."/>
            <person name="Matny O."/>
            <person name="Nguyen-Phuc H."/>
            <person name="Mago R."/>
            <person name="Raley C."/>
            <person name="Miller M.E."/>
            <person name="Silverstein K.A.T."/>
            <person name="Henningsen E."/>
            <person name="Hirsch C.D."/>
            <person name="Visser B."/>
            <person name="Pretorius Z.A."/>
            <person name="Steffenson B.J."/>
            <person name="Schwessinger B."/>
            <person name="Dodds P.N."/>
            <person name="Figueroa M."/>
        </authorList>
    </citation>
    <scope>NUCLEOTIDE SEQUENCE [LARGE SCALE GENOMIC DNA]</scope>
    <source>
        <strain evidence="2">21-0</strain>
    </source>
</reference>
<dbReference type="AlphaFoldDB" id="A0A5B0MF70"/>
<gene>
    <name evidence="2" type="ORF">PGT21_022055</name>
</gene>
<evidence type="ECO:0000313" key="3">
    <source>
        <dbReference type="Proteomes" id="UP000324748"/>
    </source>
</evidence>
<evidence type="ECO:0000313" key="2">
    <source>
        <dbReference type="EMBL" id="KAA1074823.1"/>
    </source>
</evidence>
<dbReference type="EMBL" id="VSWC01000157">
    <property type="protein sequence ID" value="KAA1074823.1"/>
    <property type="molecule type" value="Genomic_DNA"/>
</dbReference>
<name>A0A5B0MF70_PUCGR</name>
<feature type="region of interest" description="Disordered" evidence="1">
    <location>
        <begin position="52"/>
        <end position="86"/>
    </location>
</feature>
<protein>
    <submittedName>
        <fullName evidence="2">Uncharacterized protein</fullName>
    </submittedName>
</protein>
<accession>A0A5B0MF70</accession>
<dbReference type="Proteomes" id="UP000324748">
    <property type="component" value="Unassembled WGS sequence"/>
</dbReference>
<organism evidence="2 3">
    <name type="scientific">Puccinia graminis f. sp. tritici</name>
    <dbReference type="NCBI Taxonomy" id="56615"/>
    <lineage>
        <taxon>Eukaryota</taxon>
        <taxon>Fungi</taxon>
        <taxon>Dikarya</taxon>
        <taxon>Basidiomycota</taxon>
        <taxon>Pucciniomycotina</taxon>
        <taxon>Pucciniomycetes</taxon>
        <taxon>Pucciniales</taxon>
        <taxon>Pucciniaceae</taxon>
        <taxon>Puccinia</taxon>
    </lineage>
</organism>
<proteinExistence type="predicted"/>
<comment type="caution">
    <text evidence="2">The sequence shown here is derived from an EMBL/GenBank/DDBJ whole genome shotgun (WGS) entry which is preliminary data.</text>
</comment>
<keyword evidence="3" id="KW-1185">Reference proteome</keyword>